<name>A0A6A6SD20_9PLEO</name>
<dbReference type="Proteomes" id="UP000799753">
    <property type="component" value="Unassembled WGS sequence"/>
</dbReference>
<feature type="domain" description="DUF3074" evidence="1">
    <location>
        <begin position="107"/>
        <end position="331"/>
    </location>
</feature>
<dbReference type="PANTHER" id="PTHR40370">
    <property type="entry name" value="EXPRESSED PROTEIN"/>
    <property type="match status" value="1"/>
</dbReference>
<evidence type="ECO:0000313" key="2">
    <source>
        <dbReference type="EMBL" id="KAF2644298.1"/>
    </source>
</evidence>
<reference evidence="2" key="1">
    <citation type="journal article" date="2020" name="Stud. Mycol.">
        <title>101 Dothideomycetes genomes: a test case for predicting lifestyles and emergence of pathogens.</title>
        <authorList>
            <person name="Haridas S."/>
            <person name="Albert R."/>
            <person name="Binder M."/>
            <person name="Bloem J."/>
            <person name="Labutti K."/>
            <person name="Salamov A."/>
            <person name="Andreopoulos B."/>
            <person name="Baker S."/>
            <person name="Barry K."/>
            <person name="Bills G."/>
            <person name="Bluhm B."/>
            <person name="Cannon C."/>
            <person name="Castanera R."/>
            <person name="Culley D."/>
            <person name="Daum C."/>
            <person name="Ezra D."/>
            <person name="Gonzalez J."/>
            <person name="Henrissat B."/>
            <person name="Kuo A."/>
            <person name="Liang C."/>
            <person name="Lipzen A."/>
            <person name="Lutzoni F."/>
            <person name="Magnuson J."/>
            <person name="Mondo S."/>
            <person name="Nolan M."/>
            <person name="Ohm R."/>
            <person name="Pangilinan J."/>
            <person name="Park H.-J."/>
            <person name="Ramirez L."/>
            <person name="Alfaro M."/>
            <person name="Sun H."/>
            <person name="Tritt A."/>
            <person name="Yoshinaga Y."/>
            <person name="Zwiers L.-H."/>
            <person name="Turgeon B."/>
            <person name="Goodwin S."/>
            <person name="Spatafora J."/>
            <person name="Crous P."/>
            <person name="Grigoriev I."/>
        </authorList>
    </citation>
    <scope>NUCLEOTIDE SEQUENCE</scope>
    <source>
        <strain evidence="2">CBS 473.64</strain>
    </source>
</reference>
<protein>
    <recommendedName>
        <fullName evidence="1">DUF3074 domain-containing protein</fullName>
    </recommendedName>
</protein>
<gene>
    <name evidence="2" type="ORF">P280DRAFT_229412</name>
</gene>
<dbReference type="InterPro" id="IPR024500">
    <property type="entry name" value="DUF3074"/>
</dbReference>
<evidence type="ECO:0000313" key="3">
    <source>
        <dbReference type="Proteomes" id="UP000799753"/>
    </source>
</evidence>
<dbReference type="Pfam" id="PF11274">
    <property type="entry name" value="DUF3074"/>
    <property type="match status" value="1"/>
</dbReference>
<dbReference type="OrthoDB" id="6423603at2759"/>
<sequence>MSNDWVGAVVDAYGHRSDSEESMRSRVLKDMLTLEPLGTNDLPLHPELHSWQIYPPSIEKFVGDVYAQAVTELDRPRKEIGVFKSEVEKTRVVVKKWKTDGSGGLTWFGRTSEHEEGNLVAFTDLHACLMRGHEKNEAEYTPAIYDVNTLLEWDVEGVLWGGRISDVEMRLTQMHHSFPGGGLLSDRVFTVLVLAFRNMSPSSEVPDAVISESINVQIPIDISRFPLPIIRRAHTSLYATLHSKSAKHVYQNQHPDASAEQSQKTKAGKGIVVGRYASVERIRLSHEEGKETTKWEMQTVSDAGGNLPSWVQKMGVPGAIAKDVPLALQFIVGKKV</sequence>
<dbReference type="PANTHER" id="PTHR40370:SF1">
    <property type="entry name" value="DUF3074 DOMAIN-CONTAINING PROTEIN"/>
    <property type="match status" value="1"/>
</dbReference>
<dbReference type="AlphaFoldDB" id="A0A6A6SD20"/>
<accession>A0A6A6SD20</accession>
<organism evidence="2 3">
    <name type="scientific">Massarina eburnea CBS 473.64</name>
    <dbReference type="NCBI Taxonomy" id="1395130"/>
    <lineage>
        <taxon>Eukaryota</taxon>
        <taxon>Fungi</taxon>
        <taxon>Dikarya</taxon>
        <taxon>Ascomycota</taxon>
        <taxon>Pezizomycotina</taxon>
        <taxon>Dothideomycetes</taxon>
        <taxon>Pleosporomycetidae</taxon>
        <taxon>Pleosporales</taxon>
        <taxon>Massarineae</taxon>
        <taxon>Massarinaceae</taxon>
        <taxon>Massarina</taxon>
    </lineage>
</organism>
<proteinExistence type="predicted"/>
<evidence type="ECO:0000259" key="1">
    <source>
        <dbReference type="Pfam" id="PF11274"/>
    </source>
</evidence>
<dbReference type="EMBL" id="MU006779">
    <property type="protein sequence ID" value="KAF2644298.1"/>
    <property type="molecule type" value="Genomic_DNA"/>
</dbReference>
<keyword evidence="3" id="KW-1185">Reference proteome</keyword>